<dbReference type="InterPro" id="IPR036412">
    <property type="entry name" value="HAD-like_sf"/>
</dbReference>
<dbReference type="GO" id="GO:0006281">
    <property type="term" value="P:DNA repair"/>
    <property type="evidence" value="ECO:0007669"/>
    <property type="project" value="TreeGrafter"/>
</dbReference>
<dbReference type="PANTHER" id="PTHR12083:SF9">
    <property type="entry name" value="BIFUNCTIONAL POLYNUCLEOTIDE PHOSPHATASE_KINASE"/>
    <property type="match status" value="1"/>
</dbReference>
<evidence type="ECO:0008006" key="2">
    <source>
        <dbReference type="Google" id="ProtNLM"/>
    </source>
</evidence>
<organism evidence="1">
    <name type="scientific">viral metagenome</name>
    <dbReference type="NCBI Taxonomy" id="1070528"/>
    <lineage>
        <taxon>unclassified sequences</taxon>
        <taxon>metagenomes</taxon>
        <taxon>organismal metagenomes</taxon>
    </lineage>
</organism>
<dbReference type="NCBIfam" id="TIGR01662">
    <property type="entry name" value="HAD-SF-IIIA"/>
    <property type="match status" value="1"/>
</dbReference>
<dbReference type="InterPro" id="IPR006549">
    <property type="entry name" value="HAD-SF_hydro_IIIA"/>
</dbReference>
<dbReference type="InterPro" id="IPR027417">
    <property type="entry name" value="P-loop_NTPase"/>
</dbReference>
<name>A0A6C0DMU9_9ZZZZ</name>
<dbReference type="GO" id="GO:0046404">
    <property type="term" value="F:ATP-dependent polydeoxyribonucleotide 5'-hydroxyl-kinase activity"/>
    <property type="evidence" value="ECO:0007669"/>
    <property type="project" value="TreeGrafter"/>
</dbReference>
<dbReference type="AlphaFoldDB" id="A0A6C0DMU9"/>
<dbReference type="Pfam" id="PF13671">
    <property type="entry name" value="AAA_33"/>
    <property type="match status" value="1"/>
</dbReference>
<dbReference type="GO" id="GO:0046403">
    <property type="term" value="F:polynucleotide 3'-phosphatase activity"/>
    <property type="evidence" value="ECO:0007669"/>
    <property type="project" value="TreeGrafter"/>
</dbReference>
<evidence type="ECO:0000313" key="1">
    <source>
        <dbReference type="EMBL" id="QHT17883.1"/>
    </source>
</evidence>
<dbReference type="InterPro" id="IPR023214">
    <property type="entry name" value="HAD_sf"/>
</dbReference>
<reference evidence="1" key="1">
    <citation type="journal article" date="2020" name="Nature">
        <title>Giant virus diversity and host interactions through global metagenomics.</title>
        <authorList>
            <person name="Schulz F."/>
            <person name="Roux S."/>
            <person name="Paez-Espino D."/>
            <person name="Jungbluth S."/>
            <person name="Walsh D.A."/>
            <person name="Denef V.J."/>
            <person name="McMahon K.D."/>
            <person name="Konstantinidis K.T."/>
            <person name="Eloe-Fadrosh E.A."/>
            <person name="Kyrpides N.C."/>
            <person name="Woyke T."/>
        </authorList>
    </citation>
    <scope>NUCLEOTIDE SEQUENCE</scope>
    <source>
        <strain evidence="1">GVMAG-M-3300023174-3</strain>
    </source>
</reference>
<dbReference type="PANTHER" id="PTHR12083">
    <property type="entry name" value="BIFUNCTIONAL POLYNUCLEOTIDE PHOSPHATASE/KINASE"/>
    <property type="match status" value="1"/>
</dbReference>
<dbReference type="SUPFAM" id="SSF56784">
    <property type="entry name" value="HAD-like"/>
    <property type="match status" value="1"/>
</dbReference>
<dbReference type="SUPFAM" id="SSF52540">
    <property type="entry name" value="P-loop containing nucleoside triphosphate hydrolases"/>
    <property type="match status" value="1"/>
</dbReference>
<dbReference type="InterPro" id="IPR013954">
    <property type="entry name" value="PNK3P"/>
</dbReference>
<proteinExistence type="predicted"/>
<dbReference type="Gene3D" id="3.40.50.1000">
    <property type="entry name" value="HAD superfamily/HAD-like"/>
    <property type="match status" value="1"/>
</dbReference>
<dbReference type="Gene3D" id="3.40.50.300">
    <property type="entry name" value="P-loop containing nucleotide triphosphate hydrolases"/>
    <property type="match status" value="1"/>
</dbReference>
<accession>A0A6C0DMU9</accession>
<dbReference type="Pfam" id="PF08645">
    <property type="entry name" value="PNK3P"/>
    <property type="match status" value="1"/>
</dbReference>
<dbReference type="EMBL" id="MN739646">
    <property type="protein sequence ID" value="QHT17883.1"/>
    <property type="molecule type" value="Genomic_DNA"/>
</dbReference>
<protein>
    <recommendedName>
        <fullName evidence="2">Polynucleotide kinase 3'-phosphatase</fullName>
    </recommendedName>
</protein>
<dbReference type="GO" id="GO:0003690">
    <property type="term" value="F:double-stranded DNA binding"/>
    <property type="evidence" value="ECO:0007669"/>
    <property type="project" value="TreeGrafter"/>
</dbReference>
<sequence length="305" mass="35372">MFPTIYNVNNAVHREKMAAFDYDWTLVSPKDGKTFPSTIDDWEWLYPTIPEKIKKYYEDGFMIVIFTNQSKAWKHEQIKLVATSLCIPIFIVIAIDKCDYKPNPTLFNIFIRDHKLNKEKSFFIGDAIGRKSDFSDSDKVFAENIGVPCYCPEQVFHVKHEITEIPTIPLTDEKQIIIMMGYPGSGKSTIAKNICKNECFIYIEGDLYKSSTKMIKASLGHIENNKSIVFDATNSSSKKRKEYIELGKKYNYKVVCVHVSTPLEIAYKRNKLRNYEKYVPKIAYSVYSKNYEQPNENEGFTLFVI</sequence>